<evidence type="ECO:0000256" key="4">
    <source>
        <dbReference type="ARBA" id="ARBA00022729"/>
    </source>
</evidence>
<dbReference type="GO" id="GO:0030368">
    <property type="term" value="F:interleukin-17 receptor activity"/>
    <property type="evidence" value="ECO:0007669"/>
    <property type="project" value="InterPro"/>
</dbReference>
<evidence type="ECO:0000256" key="9">
    <source>
        <dbReference type="SAM" id="MobiDB-lite"/>
    </source>
</evidence>
<protein>
    <submittedName>
        <fullName evidence="13">Interleukin 17 receptor A1a</fullName>
    </submittedName>
</protein>
<gene>
    <name evidence="13" type="primary">il17ra1a</name>
</gene>
<dbReference type="KEGG" id="char:105912376"/>
<dbReference type="InterPro" id="IPR043046">
    <property type="entry name" value="IL17RA/B_FnIII-like_2_sf"/>
</dbReference>
<reference evidence="13" key="1">
    <citation type="submission" date="2025-08" db="UniProtKB">
        <authorList>
            <consortium name="RefSeq"/>
        </authorList>
    </citation>
    <scope>IDENTIFICATION</scope>
</reference>
<dbReference type="Pfam" id="PF16578">
    <property type="entry name" value="IL17R_fnIII_D2"/>
    <property type="match status" value="1"/>
</dbReference>
<evidence type="ECO:0000256" key="1">
    <source>
        <dbReference type="ARBA" id="ARBA00004251"/>
    </source>
</evidence>
<evidence type="ECO:0000313" key="12">
    <source>
        <dbReference type="Proteomes" id="UP000515152"/>
    </source>
</evidence>
<dbReference type="Gene3D" id="2.60.40.2150">
    <property type="entry name" value="Interleukin-17 receptor A/B, fibronectin-III-like domain 2"/>
    <property type="match status" value="1"/>
</dbReference>
<accession>A0A6P8GSE9</accession>
<dbReference type="GO" id="GO:0005886">
    <property type="term" value="C:plasma membrane"/>
    <property type="evidence" value="ECO:0007669"/>
    <property type="project" value="UniProtKB-SubCell"/>
</dbReference>
<feature type="region of interest" description="Disordered" evidence="9">
    <location>
        <begin position="827"/>
        <end position="853"/>
    </location>
</feature>
<dbReference type="FunFam" id="3.40.50.11530:FF:000002">
    <property type="entry name" value="Interleukin 17 receptor A"/>
    <property type="match status" value="1"/>
</dbReference>
<dbReference type="OrthoDB" id="5915222at2759"/>
<dbReference type="RefSeq" id="XP_031438367.1">
    <property type="nucleotide sequence ID" value="XM_031582507.2"/>
</dbReference>
<evidence type="ECO:0000256" key="8">
    <source>
        <dbReference type="ARBA" id="ARBA00023180"/>
    </source>
</evidence>
<keyword evidence="12" id="KW-1185">Reference proteome</keyword>
<evidence type="ECO:0000259" key="11">
    <source>
        <dbReference type="PROSITE" id="PS51534"/>
    </source>
</evidence>
<evidence type="ECO:0000256" key="2">
    <source>
        <dbReference type="ARBA" id="ARBA00022475"/>
    </source>
</evidence>
<keyword evidence="5" id="KW-1133">Transmembrane helix</keyword>
<keyword evidence="3" id="KW-0812">Transmembrane</keyword>
<dbReference type="Pfam" id="PF16556">
    <property type="entry name" value="IL17R_fnIII_D1"/>
    <property type="match status" value="1"/>
</dbReference>
<organism evidence="12 13">
    <name type="scientific">Clupea harengus</name>
    <name type="common">Atlantic herring</name>
    <dbReference type="NCBI Taxonomy" id="7950"/>
    <lineage>
        <taxon>Eukaryota</taxon>
        <taxon>Metazoa</taxon>
        <taxon>Chordata</taxon>
        <taxon>Craniata</taxon>
        <taxon>Vertebrata</taxon>
        <taxon>Euteleostomi</taxon>
        <taxon>Actinopterygii</taxon>
        <taxon>Neopterygii</taxon>
        <taxon>Teleostei</taxon>
        <taxon>Clupei</taxon>
        <taxon>Clupeiformes</taxon>
        <taxon>Clupeoidei</taxon>
        <taxon>Clupeidae</taxon>
        <taxon>Clupea</taxon>
    </lineage>
</organism>
<dbReference type="Proteomes" id="UP000515152">
    <property type="component" value="Chromosome 16"/>
</dbReference>
<evidence type="ECO:0000256" key="3">
    <source>
        <dbReference type="ARBA" id="ARBA00022692"/>
    </source>
</evidence>
<feature type="compositionally biased region" description="Polar residues" evidence="9">
    <location>
        <begin position="827"/>
        <end position="847"/>
    </location>
</feature>
<dbReference type="InterPro" id="IPR038683">
    <property type="entry name" value="IL17RA/B_FnIII-like_1_sf"/>
</dbReference>
<dbReference type="Gene3D" id="2.60.40.2160">
    <property type="entry name" value="Interleukin-17 receptor A/B, fibronectin-III-like domain 1"/>
    <property type="match status" value="1"/>
</dbReference>
<dbReference type="PROSITE" id="PS51534">
    <property type="entry name" value="SEFIR"/>
    <property type="match status" value="1"/>
</dbReference>
<feature type="region of interest" description="Disordered" evidence="9">
    <location>
        <begin position="781"/>
        <end position="806"/>
    </location>
</feature>
<dbReference type="CTD" id="561494"/>
<sequence>MTLIFLGSVLFTLIPGISGQRILNPSTLNCTQPNLRCNVTENNCLDEGWFVAKKFTPGPPRDLEVRVDVREDENGDLHSVLVAHWKANDDGSIRFLRGTQIALLHLGTNHRFCMQYVFPDKFPGMRSHRELWSFSTDQLVLDPEQDYLVTVSNLPKPNLGYTGYNIEENVHVPGCTDSKIQRTKSCLDNGSQWQPNITVIKSNGSGYQGALNVSFITAESSDEYRVSLKCEKKQQPQTLRKIDNTVYLTAVYDLKEFPWNCCNFDVKIQPFFPLCSNDCIRIKKNFNICPVPPPTDPPDTDSPWKFTAIIAGLLFTCAVACCSAWVYLRCRNDPKVVPIQPPPRNEPLKPVPRTILVIYSQDHRLYTEIVLKLCAFLRAKCATEVVVDLLDSAWLGTVGRLPWLEQQRRRIDKVLILSSRGVRAKWDAMCGQRPVMLREDVRSPTDDMTTAAFNLILPDLQRAASLGKYLVAYFDDVSCEQDVPSVFNIAIRYRLMKHFEELFFRIQDMEKYQPDRVNTIEGIGMDDYFNCPSGQALREAIEAFRAYQLDNPDWFERECVDNEEEANTEREPLIDMSLIPPILKCEPLLNEGPSILVQEVNVHPNAHPAQRVHELTPEINESSVGTSVQEVDLRNAPGNRPMHLLHLDVQPGAAEGVSAASQLVLNHEPHLRAKPVLQEVCVNEEVPQSVNTSYNRPSPQALQQLLALQQCLTPLDVPTPRELRAQPPPLPLQGIPSQQPVEMAEGEGEYEEAEAEEVEVVENIGEGDVVVREEVLVGGLERNSGKRRSHGSDQGYGSRETPTIEPPPASSLMALAALQQSLFMASPRTSGFGSETAPSTDHQQYVPSNDYLC</sequence>
<comment type="subcellular location">
    <subcellularLocation>
        <location evidence="1">Cell membrane</location>
        <topology evidence="1">Single-pass type I membrane protein</topology>
    </subcellularLocation>
</comment>
<evidence type="ECO:0000256" key="5">
    <source>
        <dbReference type="ARBA" id="ARBA00022989"/>
    </source>
</evidence>
<keyword evidence="6" id="KW-0472">Membrane</keyword>
<feature type="signal peptide" evidence="10">
    <location>
        <begin position="1"/>
        <end position="19"/>
    </location>
</feature>
<dbReference type="AlphaFoldDB" id="A0A6P8GSE9"/>
<dbReference type="InterPro" id="IPR013568">
    <property type="entry name" value="SEFIR_dom"/>
</dbReference>
<dbReference type="Pfam" id="PF08357">
    <property type="entry name" value="SEFIR"/>
    <property type="match status" value="1"/>
</dbReference>
<evidence type="ECO:0000256" key="7">
    <source>
        <dbReference type="ARBA" id="ARBA00023170"/>
    </source>
</evidence>
<feature type="chain" id="PRO_5028432344" evidence="10">
    <location>
        <begin position="20"/>
        <end position="853"/>
    </location>
</feature>
<keyword evidence="7 13" id="KW-0675">Receptor</keyword>
<dbReference type="Gene3D" id="3.40.50.11530">
    <property type="match status" value="1"/>
</dbReference>
<evidence type="ECO:0000256" key="6">
    <source>
        <dbReference type="ARBA" id="ARBA00023136"/>
    </source>
</evidence>
<dbReference type="InterPro" id="IPR039465">
    <property type="entry name" value="IL-17_rcpt-like"/>
</dbReference>
<dbReference type="GeneID" id="105912376"/>
<keyword evidence="8" id="KW-0325">Glycoprotein</keyword>
<feature type="domain" description="SEFIR" evidence="11">
    <location>
        <begin position="352"/>
        <end position="504"/>
    </location>
</feature>
<name>A0A6P8GSE9_CLUHA</name>
<keyword evidence="4 10" id="KW-0732">Signal</keyword>
<keyword evidence="2" id="KW-1003">Cell membrane</keyword>
<evidence type="ECO:0000313" key="13">
    <source>
        <dbReference type="RefSeq" id="XP_031438367.1"/>
    </source>
</evidence>
<dbReference type="PANTHER" id="PTHR15583">
    <property type="entry name" value="INTERLEUKIN-17 RECEPTOR"/>
    <property type="match status" value="1"/>
</dbReference>
<dbReference type="InterPro" id="IPR032356">
    <property type="entry name" value="IL17R_A/B_N"/>
</dbReference>
<proteinExistence type="predicted"/>
<evidence type="ECO:0000256" key="10">
    <source>
        <dbReference type="SAM" id="SignalP"/>
    </source>
</evidence>
<dbReference type="PANTHER" id="PTHR15583:SF13">
    <property type="entry name" value="INTERLEUKIN-17 RECEPTOR A"/>
    <property type="match status" value="1"/>
</dbReference>